<evidence type="ECO:0000313" key="2">
    <source>
        <dbReference type="Proteomes" id="UP001196413"/>
    </source>
</evidence>
<organism evidence="1 2">
    <name type="scientific">Parelaphostrongylus tenuis</name>
    <name type="common">Meningeal worm</name>
    <dbReference type="NCBI Taxonomy" id="148309"/>
    <lineage>
        <taxon>Eukaryota</taxon>
        <taxon>Metazoa</taxon>
        <taxon>Ecdysozoa</taxon>
        <taxon>Nematoda</taxon>
        <taxon>Chromadorea</taxon>
        <taxon>Rhabditida</taxon>
        <taxon>Rhabditina</taxon>
        <taxon>Rhabditomorpha</taxon>
        <taxon>Strongyloidea</taxon>
        <taxon>Metastrongylidae</taxon>
        <taxon>Parelaphostrongylus</taxon>
    </lineage>
</organism>
<name>A0AAD5QMA5_PARTN</name>
<proteinExistence type="predicted"/>
<keyword evidence="2" id="KW-1185">Reference proteome</keyword>
<protein>
    <submittedName>
        <fullName evidence="1">Uncharacterized protein</fullName>
    </submittedName>
</protein>
<dbReference type="Gene3D" id="3.40.710.10">
    <property type="entry name" value="DD-peptidase/beta-lactamase superfamily"/>
    <property type="match status" value="1"/>
</dbReference>
<dbReference type="PANTHER" id="PTHR43319">
    <property type="entry name" value="BETA-LACTAMASE-RELATED"/>
    <property type="match status" value="1"/>
</dbReference>
<dbReference type="InterPro" id="IPR012338">
    <property type="entry name" value="Beta-lactam/transpept-like"/>
</dbReference>
<accession>A0AAD5QMA5</accession>
<reference evidence="1" key="1">
    <citation type="submission" date="2021-06" db="EMBL/GenBank/DDBJ databases">
        <title>Parelaphostrongylus tenuis whole genome reference sequence.</title>
        <authorList>
            <person name="Garwood T.J."/>
            <person name="Larsen P.A."/>
            <person name="Fountain-Jones N.M."/>
            <person name="Garbe J.R."/>
            <person name="Macchietto M.G."/>
            <person name="Kania S.A."/>
            <person name="Gerhold R.W."/>
            <person name="Richards J.E."/>
            <person name="Wolf T.M."/>
        </authorList>
    </citation>
    <scope>NUCLEOTIDE SEQUENCE</scope>
    <source>
        <strain evidence="1">MNPRO001-30</strain>
        <tissue evidence="1">Meninges</tissue>
    </source>
</reference>
<dbReference type="PANTHER" id="PTHR43319:SF2">
    <property type="entry name" value="BETA-LACTAMASE-RELATED DOMAIN-CONTAINING PROTEIN"/>
    <property type="match status" value="1"/>
</dbReference>
<sequence length="148" mass="16790">MRKVLEEEKPKFTPGEEVTKPNGIDFHLGLNLSEEYRVARISLPGIIDMIEEMWSNPQLIPRFINFMKNKESTFNRAVRNPSWIDVWTKCTANNPEQHAIEQAAAFGIGNARSLAAIFNLRCKFENSVDFSSPRTEVSTASVTVISYP</sequence>
<dbReference type="Proteomes" id="UP001196413">
    <property type="component" value="Unassembled WGS sequence"/>
</dbReference>
<dbReference type="InterPro" id="IPR052907">
    <property type="entry name" value="Beta-lactamase/esterase"/>
</dbReference>
<comment type="caution">
    <text evidence="1">The sequence shown here is derived from an EMBL/GenBank/DDBJ whole genome shotgun (WGS) entry which is preliminary data.</text>
</comment>
<evidence type="ECO:0000313" key="1">
    <source>
        <dbReference type="EMBL" id="KAJ1355527.1"/>
    </source>
</evidence>
<dbReference type="AlphaFoldDB" id="A0AAD5QMA5"/>
<gene>
    <name evidence="1" type="ORF">KIN20_012970</name>
</gene>
<dbReference type="EMBL" id="JAHQIW010002490">
    <property type="protein sequence ID" value="KAJ1355527.1"/>
    <property type="molecule type" value="Genomic_DNA"/>
</dbReference>